<comment type="caution">
    <text evidence="1">The sequence shown here is derived from an EMBL/GenBank/DDBJ whole genome shotgun (WGS) entry which is preliminary data.</text>
</comment>
<evidence type="ECO:0000313" key="2">
    <source>
        <dbReference type="Proteomes" id="UP001251528"/>
    </source>
</evidence>
<protein>
    <submittedName>
        <fullName evidence="1">Uncharacterized protein</fullName>
    </submittedName>
</protein>
<proteinExistence type="predicted"/>
<gene>
    <name evidence="1" type="ORF">QQS21_010101</name>
</gene>
<name>A0AAJ0FV23_9HYPO</name>
<sequence>MAATVKRDTLPKAKYVTNNVINTSKTKEDNKKRNVSEFLGKTIDAISNNKLPPTIQMFETKINCHPHYKYKSEEGVYVSILVGSKKWALERVEEGRDGDYLGRLQGRVMSTCLCSCTR</sequence>
<keyword evidence="2" id="KW-1185">Reference proteome</keyword>
<accession>A0AAJ0FV23</accession>
<dbReference type="EMBL" id="JASWJB010000280">
    <property type="protein sequence ID" value="KAK2592213.1"/>
    <property type="molecule type" value="Genomic_DNA"/>
</dbReference>
<evidence type="ECO:0000313" key="1">
    <source>
        <dbReference type="EMBL" id="KAK2592213.1"/>
    </source>
</evidence>
<reference evidence="1" key="1">
    <citation type="submission" date="2023-06" db="EMBL/GenBank/DDBJ databases">
        <title>Conoideocrella luteorostrata (Hypocreales: Clavicipitaceae), a potential biocontrol fungus for elongate hemlock scale in United States Christmas tree production areas.</title>
        <authorList>
            <person name="Barrett H."/>
            <person name="Lovett B."/>
            <person name="Macias A.M."/>
            <person name="Stajich J.E."/>
            <person name="Kasson M.T."/>
        </authorList>
    </citation>
    <scope>NUCLEOTIDE SEQUENCE</scope>
    <source>
        <strain evidence="1">ARSEF 14590</strain>
    </source>
</reference>
<organism evidence="1 2">
    <name type="scientific">Conoideocrella luteorostrata</name>
    <dbReference type="NCBI Taxonomy" id="1105319"/>
    <lineage>
        <taxon>Eukaryota</taxon>
        <taxon>Fungi</taxon>
        <taxon>Dikarya</taxon>
        <taxon>Ascomycota</taxon>
        <taxon>Pezizomycotina</taxon>
        <taxon>Sordariomycetes</taxon>
        <taxon>Hypocreomycetidae</taxon>
        <taxon>Hypocreales</taxon>
        <taxon>Clavicipitaceae</taxon>
        <taxon>Conoideocrella</taxon>
    </lineage>
</organism>
<dbReference type="AlphaFoldDB" id="A0AAJ0FV23"/>
<dbReference type="Proteomes" id="UP001251528">
    <property type="component" value="Unassembled WGS sequence"/>
</dbReference>